<keyword evidence="2" id="KW-1185">Reference proteome</keyword>
<evidence type="ECO:0000313" key="2">
    <source>
        <dbReference type="Proteomes" id="UP000765507"/>
    </source>
</evidence>
<sequence length="126" mass="14948">MQGPPSTFEEFLQSQKLDDWPRFPFLDEDRPLVDKLKNDYSFDAISKFLYENVPLQSSLVSDLEKRINECTTELKEHAEKIFSFQQRPTEEDDHRVSLEQTTDTQFIDSEEISIQTGKMRKTKVYY</sequence>
<dbReference type="EMBL" id="JAHGAV010000009">
    <property type="protein sequence ID" value="KAG6939697.1"/>
    <property type="molecule type" value="Genomic_DNA"/>
</dbReference>
<reference evidence="1 2" key="1">
    <citation type="journal article" date="2020" name="G3 (Bethesda)">
        <title>Draft Genome of the Common Snapping Turtle, Chelydra serpentina, a Model for Phenotypic Plasticity in Reptiles.</title>
        <authorList>
            <person name="Das D."/>
            <person name="Singh S.K."/>
            <person name="Bierstedt J."/>
            <person name="Erickson A."/>
            <person name="Galli G.L.J."/>
            <person name="Crossley D.A. 2nd"/>
            <person name="Rhen T."/>
        </authorList>
    </citation>
    <scope>NUCLEOTIDE SEQUENCE [LARGE SCALE GENOMIC DNA]</scope>
    <source>
        <strain evidence="1">KW</strain>
    </source>
</reference>
<protein>
    <submittedName>
        <fullName evidence="1">Family with sequence similarity 227, member B</fullName>
    </submittedName>
</protein>
<name>A0A8T1TF67_CHESE</name>
<evidence type="ECO:0000313" key="1">
    <source>
        <dbReference type="EMBL" id="KAG6939697.1"/>
    </source>
</evidence>
<organism evidence="1 2">
    <name type="scientific">Chelydra serpentina</name>
    <name type="common">Snapping turtle</name>
    <name type="synonym">Testudo serpentina</name>
    <dbReference type="NCBI Taxonomy" id="8475"/>
    <lineage>
        <taxon>Eukaryota</taxon>
        <taxon>Metazoa</taxon>
        <taxon>Chordata</taxon>
        <taxon>Craniata</taxon>
        <taxon>Vertebrata</taxon>
        <taxon>Euteleostomi</taxon>
        <taxon>Archelosauria</taxon>
        <taxon>Testudinata</taxon>
        <taxon>Testudines</taxon>
        <taxon>Cryptodira</taxon>
        <taxon>Durocryptodira</taxon>
        <taxon>Americhelydia</taxon>
        <taxon>Chelydroidea</taxon>
        <taxon>Chelydridae</taxon>
        <taxon>Chelydra</taxon>
    </lineage>
</organism>
<proteinExistence type="predicted"/>
<comment type="caution">
    <text evidence="1">The sequence shown here is derived from an EMBL/GenBank/DDBJ whole genome shotgun (WGS) entry which is preliminary data.</text>
</comment>
<dbReference type="AlphaFoldDB" id="A0A8T1TF67"/>
<dbReference type="Proteomes" id="UP000765507">
    <property type="component" value="Unassembled WGS sequence"/>
</dbReference>
<accession>A0A8T1TF67</accession>
<dbReference type="OrthoDB" id="73353at2759"/>
<gene>
    <name evidence="1" type="primary">FAM227B</name>
    <name evidence="1" type="ORF">G0U57_021679</name>
</gene>
<feature type="non-terminal residue" evidence="1">
    <location>
        <position position="126"/>
    </location>
</feature>